<evidence type="ECO:0000313" key="11">
    <source>
        <dbReference type="Proteomes" id="UP001595969"/>
    </source>
</evidence>
<evidence type="ECO:0000256" key="6">
    <source>
        <dbReference type="ARBA" id="ARBA00023098"/>
    </source>
</evidence>
<evidence type="ECO:0000256" key="8">
    <source>
        <dbReference type="HAMAP-Rule" id="MF_00101"/>
    </source>
</evidence>
<dbReference type="EC" id="2.7.8.7" evidence="8"/>
<evidence type="ECO:0000259" key="9">
    <source>
        <dbReference type="Pfam" id="PF01648"/>
    </source>
</evidence>
<protein>
    <recommendedName>
        <fullName evidence="8">Holo-[acyl-carrier-protein] synthase</fullName>
        <shortName evidence="8">Holo-ACP synthase</shortName>
        <ecNumber evidence="8">2.7.8.7</ecNumber>
    </recommendedName>
    <alternativeName>
        <fullName evidence="8">4'-phosphopantetheinyl transferase AcpS</fullName>
    </alternativeName>
</protein>
<organism evidence="10 11">
    <name type="scientific">Enterococcus lemanii</name>
    <dbReference type="NCBI Taxonomy" id="1159752"/>
    <lineage>
        <taxon>Bacteria</taxon>
        <taxon>Bacillati</taxon>
        <taxon>Bacillota</taxon>
        <taxon>Bacilli</taxon>
        <taxon>Lactobacillales</taxon>
        <taxon>Enterococcaceae</taxon>
        <taxon>Enterococcus</taxon>
    </lineage>
</organism>
<evidence type="ECO:0000256" key="1">
    <source>
        <dbReference type="ARBA" id="ARBA00022516"/>
    </source>
</evidence>
<feature type="binding site" evidence="8">
    <location>
        <position position="58"/>
    </location>
    <ligand>
        <name>Mg(2+)</name>
        <dbReference type="ChEBI" id="CHEBI:18420"/>
    </ligand>
</feature>
<dbReference type="InterPro" id="IPR008278">
    <property type="entry name" value="4-PPantetheinyl_Trfase_dom"/>
</dbReference>
<comment type="catalytic activity">
    <reaction evidence="8">
        <text>apo-[ACP] + CoA = holo-[ACP] + adenosine 3',5'-bisphosphate + H(+)</text>
        <dbReference type="Rhea" id="RHEA:12068"/>
        <dbReference type="Rhea" id="RHEA-COMP:9685"/>
        <dbReference type="Rhea" id="RHEA-COMP:9690"/>
        <dbReference type="ChEBI" id="CHEBI:15378"/>
        <dbReference type="ChEBI" id="CHEBI:29999"/>
        <dbReference type="ChEBI" id="CHEBI:57287"/>
        <dbReference type="ChEBI" id="CHEBI:58343"/>
        <dbReference type="ChEBI" id="CHEBI:64479"/>
        <dbReference type="EC" id="2.7.8.7"/>
    </reaction>
</comment>
<sequence>MIHGIGIDAVELSRMEKIIKEKPKLITRILTPAELKRFEQLPFKRQVEFLGGRFACKEAFSKAWGTGIGAVTFQDIEILTNERGAPIVTKSPFEAGAVFVSITHTQEMAFAQIILEERKG</sequence>
<keyword evidence="2 8" id="KW-0808">Transferase</keyword>
<comment type="subcellular location">
    <subcellularLocation>
        <location evidence="8">Cytoplasm</location>
    </subcellularLocation>
</comment>
<comment type="function">
    <text evidence="8">Transfers the 4'-phosphopantetheine moiety from coenzyme A to a Ser of acyl-carrier-protein.</text>
</comment>
<keyword evidence="4 8" id="KW-0276">Fatty acid metabolism</keyword>
<comment type="similarity">
    <text evidence="8">Belongs to the P-Pant transferase superfamily. AcpS family.</text>
</comment>
<keyword evidence="6 8" id="KW-0443">Lipid metabolism</keyword>
<evidence type="ECO:0000256" key="5">
    <source>
        <dbReference type="ARBA" id="ARBA00022842"/>
    </source>
</evidence>
<dbReference type="Pfam" id="PF01648">
    <property type="entry name" value="ACPS"/>
    <property type="match status" value="1"/>
</dbReference>
<name>A0ABV9MTY4_9ENTE</name>
<evidence type="ECO:0000256" key="2">
    <source>
        <dbReference type="ARBA" id="ARBA00022679"/>
    </source>
</evidence>
<dbReference type="RefSeq" id="WP_204654381.1">
    <property type="nucleotide sequence ID" value="NZ_JAFBFD010000026.1"/>
</dbReference>
<dbReference type="HAMAP" id="MF_00101">
    <property type="entry name" value="AcpS"/>
    <property type="match status" value="1"/>
</dbReference>
<keyword evidence="7 8" id="KW-0275">Fatty acid biosynthesis</keyword>
<dbReference type="SUPFAM" id="SSF56214">
    <property type="entry name" value="4'-phosphopantetheinyl transferase"/>
    <property type="match status" value="1"/>
</dbReference>
<evidence type="ECO:0000256" key="4">
    <source>
        <dbReference type="ARBA" id="ARBA00022832"/>
    </source>
</evidence>
<dbReference type="Gene3D" id="3.90.470.20">
    <property type="entry name" value="4'-phosphopantetheinyl transferase domain"/>
    <property type="match status" value="1"/>
</dbReference>
<dbReference type="InterPro" id="IPR002582">
    <property type="entry name" value="ACPS"/>
</dbReference>
<comment type="cofactor">
    <cofactor evidence="8">
        <name>Mg(2+)</name>
        <dbReference type="ChEBI" id="CHEBI:18420"/>
    </cofactor>
</comment>
<reference evidence="11" key="1">
    <citation type="journal article" date="2019" name="Int. J. Syst. Evol. Microbiol.">
        <title>The Global Catalogue of Microorganisms (GCM) 10K type strain sequencing project: providing services to taxonomists for standard genome sequencing and annotation.</title>
        <authorList>
            <consortium name="The Broad Institute Genomics Platform"/>
            <consortium name="The Broad Institute Genome Sequencing Center for Infectious Disease"/>
            <person name="Wu L."/>
            <person name="Ma J."/>
        </authorList>
    </citation>
    <scope>NUCLEOTIDE SEQUENCE [LARGE SCALE GENOMIC DNA]</scope>
    <source>
        <strain evidence="11">CGMCC 1.19032</strain>
    </source>
</reference>
<comment type="caution">
    <text evidence="10">The sequence shown here is derived from an EMBL/GenBank/DDBJ whole genome shotgun (WGS) entry which is preliminary data.</text>
</comment>
<keyword evidence="11" id="KW-1185">Reference proteome</keyword>
<dbReference type="NCBIfam" id="TIGR00516">
    <property type="entry name" value="acpS"/>
    <property type="match status" value="1"/>
</dbReference>
<evidence type="ECO:0000256" key="7">
    <source>
        <dbReference type="ARBA" id="ARBA00023160"/>
    </source>
</evidence>
<gene>
    <name evidence="8 10" type="primary">acpS</name>
    <name evidence="10" type="ORF">ACFO5I_03370</name>
</gene>
<dbReference type="GO" id="GO:0008897">
    <property type="term" value="F:holo-[acyl-carrier-protein] synthase activity"/>
    <property type="evidence" value="ECO:0007669"/>
    <property type="project" value="UniProtKB-EC"/>
</dbReference>
<evidence type="ECO:0000256" key="3">
    <source>
        <dbReference type="ARBA" id="ARBA00022723"/>
    </source>
</evidence>
<dbReference type="EMBL" id="JBHSGS010000017">
    <property type="protein sequence ID" value="MFC4718785.1"/>
    <property type="molecule type" value="Genomic_DNA"/>
</dbReference>
<accession>A0ABV9MTY4</accession>
<keyword evidence="1 8" id="KW-0444">Lipid biosynthesis</keyword>
<keyword evidence="5 8" id="KW-0460">Magnesium</keyword>
<keyword evidence="3 8" id="KW-0479">Metal-binding</keyword>
<feature type="binding site" evidence="8">
    <location>
        <position position="8"/>
    </location>
    <ligand>
        <name>Mg(2+)</name>
        <dbReference type="ChEBI" id="CHEBI:18420"/>
    </ligand>
</feature>
<dbReference type="NCBIfam" id="TIGR00556">
    <property type="entry name" value="pantethn_trn"/>
    <property type="match status" value="1"/>
</dbReference>
<feature type="domain" description="4'-phosphopantetheinyl transferase" evidence="9">
    <location>
        <begin position="4"/>
        <end position="90"/>
    </location>
</feature>
<evidence type="ECO:0000313" key="10">
    <source>
        <dbReference type="EMBL" id="MFC4718785.1"/>
    </source>
</evidence>
<dbReference type="InterPro" id="IPR037143">
    <property type="entry name" value="4-PPantetheinyl_Trfase_dom_sf"/>
</dbReference>
<dbReference type="InterPro" id="IPR004568">
    <property type="entry name" value="Ppantetheine-prot_Trfase_dom"/>
</dbReference>
<proteinExistence type="inferred from homology"/>
<dbReference type="Proteomes" id="UP001595969">
    <property type="component" value="Unassembled WGS sequence"/>
</dbReference>
<keyword evidence="8" id="KW-0963">Cytoplasm</keyword>